<keyword evidence="3" id="KW-1185">Reference proteome</keyword>
<gene>
    <name evidence="2" type="ORF">AVEN_210838_1</name>
</gene>
<sequence length="361" mass="40750">MTFVQWNCRGIKNKKIWLKVLPFSTSEFWVFQETFLKHEDYRLCSSKNYFYIDRQGRPGGGLLTAIPKNASETFSRANHKATVAQDTSNIGTDSSQSEEETTTRKRMRPQRFDSSTDDESGILKRVNKKKIFCTPHPPSLREIYSSTQKTIDKSQETLAVSLISAKKVPLSTPPEGNTMLAMFNRVFKCLESIQKDIKVMKAEQIKIQSQLSEMCNQEGPVNNFMLPTGISIPVETDSDLIQLNSNLRGEKSLTAALARYLYGVSFGKTMSAFILCISKKVLSKSVALQYSRLGRKGKKRFEHVEEVYNAILTAAALKFKEAGREELAEKFGRVLASACDWDGSRLNKKTSECTENIDKLC</sequence>
<dbReference type="Proteomes" id="UP000499080">
    <property type="component" value="Unassembled WGS sequence"/>
</dbReference>
<organism evidence="2 3">
    <name type="scientific">Araneus ventricosus</name>
    <name type="common">Orbweaver spider</name>
    <name type="synonym">Epeira ventricosa</name>
    <dbReference type="NCBI Taxonomy" id="182803"/>
    <lineage>
        <taxon>Eukaryota</taxon>
        <taxon>Metazoa</taxon>
        <taxon>Ecdysozoa</taxon>
        <taxon>Arthropoda</taxon>
        <taxon>Chelicerata</taxon>
        <taxon>Arachnida</taxon>
        <taxon>Araneae</taxon>
        <taxon>Araneomorphae</taxon>
        <taxon>Entelegynae</taxon>
        <taxon>Araneoidea</taxon>
        <taxon>Araneidae</taxon>
        <taxon>Araneus</taxon>
    </lineage>
</organism>
<protein>
    <recommendedName>
        <fullName evidence="4">DUF4806 domain-containing protein</fullName>
    </recommendedName>
</protein>
<proteinExistence type="predicted"/>
<feature type="compositionally biased region" description="Polar residues" evidence="1">
    <location>
        <begin position="84"/>
        <end position="93"/>
    </location>
</feature>
<evidence type="ECO:0008006" key="4">
    <source>
        <dbReference type="Google" id="ProtNLM"/>
    </source>
</evidence>
<evidence type="ECO:0000313" key="3">
    <source>
        <dbReference type="Proteomes" id="UP000499080"/>
    </source>
</evidence>
<evidence type="ECO:0000313" key="2">
    <source>
        <dbReference type="EMBL" id="GBN85557.1"/>
    </source>
</evidence>
<dbReference type="AlphaFoldDB" id="A0A4Y2SBX4"/>
<accession>A0A4Y2SBX4</accession>
<reference evidence="2 3" key="1">
    <citation type="journal article" date="2019" name="Sci. Rep.">
        <title>Orb-weaving spider Araneus ventricosus genome elucidates the spidroin gene catalogue.</title>
        <authorList>
            <person name="Kono N."/>
            <person name="Nakamura H."/>
            <person name="Ohtoshi R."/>
            <person name="Moran D.A.P."/>
            <person name="Shinohara A."/>
            <person name="Yoshida Y."/>
            <person name="Fujiwara M."/>
            <person name="Mori M."/>
            <person name="Tomita M."/>
            <person name="Arakawa K."/>
        </authorList>
    </citation>
    <scope>NUCLEOTIDE SEQUENCE [LARGE SCALE GENOMIC DNA]</scope>
</reference>
<name>A0A4Y2SBX4_ARAVE</name>
<evidence type="ECO:0000256" key="1">
    <source>
        <dbReference type="SAM" id="MobiDB-lite"/>
    </source>
</evidence>
<comment type="caution">
    <text evidence="2">The sequence shown here is derived from an EMBL/GenBank/DDBJ whole genome shotgun (WGS) entry which is preliminary data.</text>
</comment>
<dbReference type="OrthoDB" id="6437672at2759"/>
<feature type="region of interest" description="Disordered" evidence="1">
    <location>
        <begin position="79"/>
        <end position="119"/>
    </location>
</feature>
<dbReference type="EMBL" id="BGPR01020835">
    <property type="protein sequence ID" value="GBN85557.1"/>
    <property type="molecule type" value="Genomic_DNA"/>
</dbReference>